<gene>
    <name evidence="1" type="ORF">IEQ31_34535</name>
</gene>
<name>A0ABR8LET9_9ACTN</name>
<reference evidence="1 2" key="1">
    <citation type="submission" date="2020-09" db="EMBL/GenBank/DDBJ databases">
        <title>Actinomycete isolated from the Camponotus japonicus Mayr.</title>
        <authorList>
            <person name="Gong X."/>
        </authorList>
    </citation>
    <scope>NUCLEOTIDE SEQUENCE [LARGE SCALE GENOMIC DNA]</scope>
    <source>
        <strain evidence="1 2">2C-HV3</strain>
    </source>
</reference>
<proteinExistence type="predicted"/>
<evidence type="ECO:0000313" key="1">
    <source>
        <dbReference type="EMBL" id="MBD3148262.1"/>
    </source>
</evidence>
<dbReference type="EMBL" id="JACXRZ010000046">
    <property type="protein sequence ID" value="MBD3148262.1"/>
    <property type="molecule type" value="Genomic_DNA"/>
</dbReference>
<dbReference type="RefSeq" id="WP_191055368.1">
    <property type="nucleotide sequence ID" value="NZ_JACXRZ010000046.1"/>
</dbReference>
<evidence type="ECO:0000313" key="2">
    <source>
        <dbReference type="Proteomes" id="UP000653231"/>
    </source>
</evidence>
<comment type="caution">
    <text evidence="1">The sequence shown here is derived from an EMBL/GenBank/DDBJ whole genome shotgun (WGS) entry which is preliminary data.</text>
</comment>
<keyword evidence="2" id="KW-1185">Reference proteome</keyword>
<sequence length="61" mass="7281">MDLLSRIKQINRVKLHQAGYGDLARYANLVPAMPLPIRWDVHCHQLRPGHQVRHRHPHRLY</sequence>
<organism evidence="1 2">
    <name type="scientific">Microbispora bryophytorum subsp. camponoti</name>
    <dbReference type="NCBI Taxonomy" id="1677852"/>
    <lineage>
        <taxon>Bacteria</taxon>
        <taxon>Bacillati</taxon>
        <taxon>Actinomycetota</taxon>
        <taxon>Actinomycetes</taxon>
        <taxon>Streptosporangiales</taxon>
        <taxon>Streptosporangiaceae</taxon>
        <taxon>Microbispora</taxon>
    </lineage>
</organism>
<accession>A0ABR8LET9</accession>
<protein>
    <submittedName>
        <fullName evidence="1">Uncharacterized protein</fullName>
    </submittedName>
</protein>
<dbReference type="Proteomes" id="UP000653231">
    <property type="component" value="Unassembled WGS sequence"/>
</dbReference>